<proteinExistence type="inferred from homology"/>
<dbReference type="InterPro" id="IPR006845">
    <property type="entry name" value="Pex_N"/>
</dbReference>
<dbReference type="PANTHER" id="PTHR12888:SF0">
    <property type="entry name" value="PEROXISOME ASSEMBLY PROTEIN 12"/>
    <property type="match status" value="1"/>
</dbReference>
<evidence type="ECO:0000256" key="1">
    <source>
        <dbReference type="ARBA" id="ARBA00004585"/>
    </source>
</evidence>
<organism evidence="17 18">
    <name type="scientific">Aphidius gifuensis</name>
    <name type="common">Parasitoid wasp</name>
    <dbReference type="NCBI Taxonomy" id="684658"/>
    <lineage>
        <taxon>Eukaryota</taxon>
        <taxon>Metazoa</taxon>
        <taxon>Ecdysozoa</taxon>
        <taxon>Arthropoda</taxon>
        <taxon>Hexapoda</taxon>
        <taxon>Insecta</taxon>
        <taxon>Pterygota</taxon>
        <taxon>Neoptera</taxon>
        <taxon>Endopterygota</taxon>
        <taxon>Hymenoptera</taxon>
        <taxon>Apocrita</taxon>
        <taxon>Ichneumonoidea</taxon>
        <taxon>Braconidae</taxon>
        <taxon>Aphidiinae</taxon>
        <taxon>Aphidius</taxon>
    </lineage>
</organism>
<keyword evidence="9" id="KW-0862">Zinc</keyword>
<keyword evidence="7" id="KW-0479">Metal-binding</keyword>
<name>A0A835CNP1_APHGI</name>
<keyword evidence="13 15" id="KW-0576">Peroxisome</keyword>
<evidence type="ECO:0000256" key="14">
    <source>
        <dbReference type="ARBA" id="ARBA00029692"/>
    </source>
</evidence>
<dbReference type="PANTHER" id="PTHR12888">
    <property type="entry name" value="PEROXISOME ASSEMBLY PROTEIN 12 PEROXIN-12"/>
    <property type="match status" value="1"/>
</dbReference>
<evidence type="ECO:0000256" key="7">
    <source>
        <dbReference type="ARBA" id="ARBA00022723"/>
    </source>
</evidence>
<dbReference type="GO" id="GO:1990429">
    <property type="term" value="C:peroxisomal importomer complex"/>
    <property type="evidence" value="ECO:0007669"/>
    <property type="project" value="TreeGrafter"/>
</dbReference>
<dbReference type="EMBL" id="JACMRX010000006">
    <property type="protein sequence ID" value="KAF7987275.1"/>
    <property type="molecule type" value="Genomic_DNA"/>
</dbReference>
<dbReference type="Pfam" id="PF04757">
    <property type="entry name" value="Pex2_Pex12"/>
    <property type="match status" value="1"/>
</dbReference>
<accession>A0A835CNP1</accession>
<comment type="caution">
    <text evidence="17">The sequence shown here is derived from an EMBL/GenBank/DDBJ whole genome shotgun (WGS) entry which is preliminary data.</text>
</comment>
<evidence type="ECO:0000256" key="9">
    <source>
        <dbReference type="ARBA" id="ARBA00022833"/>
    </source>
</evidence>
<dbReference type="GO" id="GO:0004842">
    <property type="term" value="F:ubiquitin-protein transferase activity"/>
    <property type="evidence" value="ECO:0007669"/>
    <property type="project" value="TreeGrafter"/>
</dbReference>
<dbReference type="AlphaFoldDB" id="A0A835CNP1"/>
<keyword evidence="6" id="KW-0812">Transmembrane</keyword>
<feature type="domain" description="Pex N-terminal" evidence="16">
    <location>
        <begin position="25"/>
        <end position="245"/>
    </location>
</feature>
<dbReference type="Gene3D" id="3.30.40.10">
    <property type="entry name" value="Zinc/RING finger domain, C3HC4 (zinc finger)"/>
    <property type="match status" value="1"/>
</dbReference>
<dbReference type="SUPFAM" id="SSF57850">
    <property type="entry name" value="RING/U-box"/>
    <property type="match status" value="1"/>
</dbReference>
<dbReference type="GO" id="GO:0006513">
    <property type="term" value="P:protein monoubiquitination"/>
    <property type="evidence" value="ECO:0007669"/>
    <property type="project" value="TreeGrafter"/>
</dbReference>
<evidence type="ECO:0000256" key="5">
    <source>
        <dbReference type="ARBA" id="ARBA00022448"/>
    </source>
</evidence>
<reference evidence="17 18" key="1">
    <citation type="submission" date="2020-08" db="EMBL/GenBank/DDBJ databases">
        <title>Aphidius gifuensis genome sequencing and assembly.</title>
        <authorList>
            <person name="Du Z."/>
        </authorList>
    </citation>
    <scope>NUCLEOTIDE SEQUENCE [LARGE SCALE GENOMIC DNA]</scope>
    <source>
        <strain evidence="17">YNYX2018</strain>
        <tissue evidence="17">Adults</tissue>
    </source>
</reference>
<comment type="pathway">
    <text evidence="2">Protein modification; protein ubiquitination.</text>
</comment>
<comment type="similarity">
    <text evidence="3 15">Belongs to the pex2/pex10/pex12 family.</text>
</comment>
<keyword evidence="8" id="KW-0863">Zinc-finger</keyword>
<evidence type="ECO:0000256" key="15">
    <source>
        <dbReference type="PIRNR" id="PIRNR038074"/>
    </source>
</evidence>
<dbReference type="GO" id="GO:0008270">
    <property type="term" value="F:zinc ion binding"/>
    <property type="evidence" value="ECO:0007669"/>
    <property type="project" value="UniProtKB-KW"/>
</dbReference>
<evidence type="ECO:0000256" key="3">
    <source>
        <dbReference type="ARBA" id="ARBA00008704"/>
    </source>
</evidence>
<dbReference type="InterPro" id="IPR017375">
    <property type="entry name" value="PEX12"/>
</dbReference>
<evidence type="ECO:0000256" key="11">
    <source>
        <dbReference type="ARBA" id="ARBA00022989"/>
    </source>
</evidence>
<evidence type="ECO:0000256" key="12">
    <source>
        <dbReference type="ARBA" id="ARBA00023136"/>
    </source>
</evidence>
<keyword evidence="12 15" id="KW-0472">Membrane</keyword>
<keyword evidence="10" id="KW-0653">Protein transport</keyword>
<comment type="subcellular location">
    <subcellularLocation>
        <location evidence="1">Peroxisome membrane</location>
        <topology evidence="1">Multi-pass membrane protein</topology>
    </subcellularLocation>
</comment>
<dbReference type="InterPro" id="IPR013083">
    <property type="entry name" value="Znf_RING/FYVE/PHD"/>
</dbReference>
<evidence type="ECO:0000256" key="8">
    <source>
        <dbReference type="ARBA" id="ARBA00022771"/>
    </source>
</evidence>
<dbReference type="CDD" id="cd16451">
    <property type="entry name" value="mRING_PEX12"/>
    <property type="match status" value="1"/>
</dbReference>
<dbReference type="GO" id="GO:0005778">
    <property type="term" value="C:peroxisomal membrane"/>
    <property type="evidence" value="ECO:0007669"/>
    <property type="project" value="UniProtKB-SubCell"/>
</dbReference>
<gene>
    <name evidence="17" type="ORF">HCN44_003037</name>
</gene>
<dbReference type="Proteomes" id="UP000639338">
    <property type="component" value="Unassembled WGS sequence"/>
</dbReference>
<evidence type="ECO:0000256" key="10">
    <source>
        <dbReference type="ARBA" id="ARBA00022927"/>
    </source>
</evidence>
<protein>
    <recommendedName>
        <fullName evidence="4 15">Peroxisome assembly protein 12</fullName>
    </recommendedName>
    <alternativeName>
        <fullName evidence="14 15">Peroxin-12</fullName>
    </alternativeName>
</protein>
<evidence type="ECO:0000256" key="13">
    <source>
        <dbReference type="ARBA" id="ARBA00023140"/>
    </source>
</evidence>
<evidence type="ECO:0000256" key="2">
    <source>
        <dbReference type="ARBA" id="ARBA00004906"/>
    </source>
</evidence>
<keyword evidence="11" id="KW-1133">Transmembrane helix</keyword>
<dbReference type="PIRSF" id="PIRSF038074">
    <property type="entry name" value="Peroxisome_assembly_p12"/>
    <property type="match status" value="1"/>
</dbReference>
<evidence type="ECO:0000313" key="18">
    <source>
        <dbReference type="Proteomes" id="UP000639338"/>
    </source>
</evidence>
<dbReference type="OrthoDB" id="107372at2759"/>
<sequence>MAERGAYLTGTTNYGKPTLFEIVAQESLASTIEPAFKKIFSFFATCNVDKYGWTLEWSDEFYALFNGFLQKFYLKNYDASFSETFYGLKRISISNTNTANKLSDKQKLCSLILLILNPYIKSKIDKFELDKIDGKYLNNNWKNNIKIYFIKIYKIYNLMHSFLGIYYYLLYISKRSFYPTPLLRFMSMTLTYSAGTEFTSISELLSKWKNGTFTTHDGAHLIQRGFTRSLELGAFFLQFINWWNQENFNVNLLALPVPPAPTVPDKAKKYKGLCPICMKKPKIPTAIAISGYVYCYQCILIKIKIEGKCPVTNYPAKEDDLIRLYVD</sequence>
<evidence type="ECO:0000313" key="17">
    <source>
        <dbReference type="EMBL" id="KAF7987275.1"/>
    </source>
</evidence>
<keyword evidence="18" id="KW-1185">Reference proteome</keyword>
<keyword evidence="5" id="KW-0813">Transport</keyword>
<evidence type="ECO:0000256" key="6">
    <source>
        <dbReference type="ARBA" id="ARBA00022692"/>
    </source>
</evidence>
<dbReference type="GO" id="GO:0016558">
    <property type="term" value="P:protein import into peroxisome matrix"/>
    <property type="evidence" value="ECO:0007669"/>
    <property type="project" value="UniProtKB-UniRule"/>
</dbReference>
<evidence type="ECO:0000256" key="4">
    <source>
        <dbReference type="ARBA" id="ARBA00018980"/>
    </source>
</evidence>
<comment type="function">
    <text evidence="15">Component of a retrotranslocation channel required for peroxisome organization by mediating export of the PEX5 receptor from peroxisomes to the cytosol, thereby promoting PEX5 recycling.</text>
</comment>
<evidence type="ECO:0000259" key="16">
    <source>
        <dbReference type="Pfam" id="PF04757"/>
    </source>
</evidence>